<organism evidence="1">
    <name type="scientific">viral metagenome</name>
    <dbReference type="NCBI Taxonomy" id="1070528"/>
    <lineage>
        <taxon>unclassified sequences</taxon>
        <taxon>metagenomes</taxon>
        <taxon>organismal metagenomes</taxon>
    </lineage>
</organism>
<protein>
    <submittedName>
        <fullName evidence="1">Uncharacterized protein</fullName>
    </submittedName>
</protein>
<reference evidence="1" key="1">
    <citation type="journal article" date="2020" name="Nature">
        <title>Giant virus diversity and host interactions through global metagenomics.</title>
        <authorList>
            <person name="Schulz F."/>
            <person name="Roux S."/>
            <person name="Paez-Espino D."/>
            <person name="Jungbluth S."/>
            <person name="Walsh D.A."/>
            <person name="Denef V.J."/>
            <person name="McMahon K.D."/>
            <person name="Konstantinidis K.T."/>
            <person name="Eloe-Fadrosh E.A."/>
            <person name="Kyrpides N.C."/>
            <person name="Woyke T."/>
        </authorList>
    </citation>
    <scope>NUCLEOTIDE SEQUENCE</scope>
    <source>
        <strain evidence="1">GVMAG-S-1016704-121</strain>
    </source>
</reference>
<sequence>MDAKLLLVGVFVLCFIAWVTHVKTLSYTEEHQTMVRNAVKQCKDWHNVAETTKKAFNASLAATRAAVYLDAVRLSVPDTDIEKITGVDISKLIVDIEKTQVEKIKTVDPSTEQSAIANVIR</sequence>
<proteinExistence type="predicted"/>
<accession>A0A6C0LVI5</accession>
<dbReference type="AlphaFoldDB" id="A0A6C0LVI5"/>
<dbReference type="EMBL" id="MN740559">
    <property type="protein sequence ID" value="QHU33574.1"/>
    <property type="molecule type" value="Genomic_DNA"/>
</dbReference>
<name>A0A6C0LVI5_9ZZZZ</name>
<evidence type="ECO:0000313" key="1">
    <source>
        <dbReference type="EMBL" id="QHU33574.1"/>
    </source>
</evidence>